<name>A0A6J4HUA3_9BACT</name>
<sequence length="84" mass="8956">MSPRRFLDRTVTFSRDPGSGTIEGTTEMVRQQRREAARARPQERALARTSAGRISAAPLRACGALSAAGAFKATEDSRTGSTSS</sequence>
<organism evidence="2">
    <name type="scientific">uncultured Chthoniobacterales bacterium</name>
    <dbReference type="NCBI Taxonomy" id="1836801"/>
    <lineage>
        <taxon>Bacteria</taxon>
        <taxon>Pseudomonadati</taxon>
        <taxon>Verrucomicrobiota</taxon>
        <taxon>Spartobacteria</taxon>
        <taxon>Chthoniobacterales</taxon>
        <taxon>environmental samples</taxon>
    </lineage>
</organism>
<protein>
    <submittedName>
        <fullName evidence="2">Uncharacterized protein</fullName>
    </submittedName>
</protein>
<proteinExistence type="predicted"/>
<reference evidence="2" key="1">
    <citation type="submission" date="2020-02" db="EMBL/GenBank/DDBJ databases">
        <authorList>
            <person name="Meier V. D."/>
        </authorList>
    </citation>
    <scope>NUCLEOTIDE SEQUENCE</scope>
    <source>
        <strain evidence="2">AVDCRST_MAG42</strain>
    </source>
</reference>
<feature type="compositionally biased region" description="Basic and acidic residues" evidence="1">
    <location>
        <begin position="30"/>
        <end position="46"/>
    </location>
</feature>
<dbReference type="EMBL" id="CADCTA010000055">
    <property type="protein sequence ID" value="CAA9233655.1"/>
    <property type="molecule type" value="Genomic_DNA"/>
</dbReference>
<accession>A0A6J4HUA3</accession>
<dbReference type="AlphaFoldDB" id="A0A6J4HUA3"/>
<gene>
    <name evidence="2" type="ORF">AVDCRST_MAG42-1268</name>
</gene>
<evidence type="ECO:0000256" key="1">
    <source>
        <dbReference type="SAM" id="MobiDB-lite"/>
    </source>
</evidence>
<evidence type="ECO:0000313" key="2">
    <source>
        <dbReference type="EMBL" id="CAA9233655.1"/>
    </source>
</evidence>
<feature type="region of interest" description="Disordered" evidence="1">
    <location>
        <begin position="1"/>
        <end position="51"/>
    </location>
</feature>